<organism evidence="1 2">
    <name type="scientific">Leptospira semungkisensis</name>
    <dbReference type="NCBI Taxonomy" id="2484985"/>
    <lineage>
        <taxon>Bacteria</taxon>
        <taxon>Pseudomonadati</taxon>
        <taxon>Spirochaetota</taxon>
        <taxon>Spirochaetia</taxon>
        <taxon>Leptospirales</taxon>
        <taxon>Leptospiraceae</taxon>
        <taxon>Leptospira</taxon>
    </lineage>
</organism>
<dbReference type="Proteomes" id="UP000297453">
    <property type="component" value="Unassembled WGS sequence"/>
</dbReference>
<keyword evidence="1" id="KW-0808">Transferase</keyword>
<name>A0A4R9G7U7_9LEPT</name>
<dbReference type="RefSeq" id="WP_135585812.1">
    <property type="nucleotide sequence ID" value="NZ_RQEP01000005.1"/>
</dbReference>
<sequence length="230" mass="26453">MGQEIRDISDNIRLTVENGKILSLKTHRITRSVEEHIQQAIELILDKVTYPTLVPTVYTIVKELSINACKANQKRIYFEEKGYDLENFTEYKKGISEYRKLFSEAMAEEYGHKSKKKGFFCLITFDYSMDGIRIEVTNNTPVTAEEERSLREKLEKGMQYADIAQFYLDNEDNSEGAGLGLALILIMLKGEGIDPSYFRILIRKDSTIARLEIPLTPNFKSVRDKDYSPA</sequence>
<dbReference type="AlphaFoldDB" id="A0A4R9G7U7"/>
<dbReference type="GO" id="GO:0016301">
    <property type="term" value="F:kinase activity"/>
    <property type="evidence" value="ECO:0007669"/>
    <property type="project" value="UniProtKB-KW"/>
</dbReference>
<dbReference type="OrthoDB" id="323220at2"/>
<keyword evidence="1" id="KW-0418">Kinase</keyword>
<proteinExistence type="predicted"/>
<reference evidence="1" key="1">
    <citation type="journal article" date="2019" name="PLoS Negl. Trop. Dis.">
        <title>Revisiting the worldwide diversity of Leptospira species in the environment.</title>
        <authorList>
            <person name="Vincent A.T."/>
            <person name="Schiettekatte O."/>
            <person name="Bourhy P."/>
            <person name="Veyrier F.J."/>
            <person name="Picardeau M."/>
        </authorList>
    </citation>
    <scope>NUCLEOTIDE SEQUENCE [LARGE SCALE GENOMIC DNA]</scope>
    <source>
        <strain evidence="1">SSS9</strain>
    </source>
</reference>
<keyword evidence="2" id="KW-1185">Reference proteome</keyword>
<dbReference type="EMBL" id="RQEP01000005">
    <property type="protein sequence ID" value="TGK07702.1"/>
    <property type="molecule type" value="Genomic_DNA"/>
</dbReference>
<accession>A0A4R9G7U7</accession>
<evidence type="ECO:0000313" key="2">
    <source>
        <dbReference type="Proteomes" id="UP000297453"/>
    </source>
</evidence>
<gene>
    <name evidence="1" type="ORF">EHO59_06265</name>
</gene>
<evidence type="ECO:0000313" key="1">
    <source>
        <dbReference type="EMBL" id="TGK07702.1"/>
    </source>
</evidence>
<protein>
    <submittedName>
        <fullName evidence="1">Histidine kinase</fullName>
    </submittedName>
</protein>
<comment type="caution">
    <text evidence="1">The sequence shown here is derived from an EMBL/GenBank/DDBJ whole genome shotgun (WGS) entry which is preliminary data.</text>
</comment>